<dbReference type="Pfam" id="PF00724">
    <property type="entry name" value="Oxidored_FMN"/>
    <property type="match status" value="1"/>
</dbReference>
<evidence type="ECO:0000313" key="9">
    <source>
        <dbReference type="Proteomes" id="UP001260188"/>
    </source>
</evidence>
<gene>
    <name evidence="8" type="ORF">QE367_002077</name>
</gene>
<evidence type="ECO:0000256" key="4">
    <source>
        <dbReference type="ARBA" id="ARBA00022857"/>
    </source>
</evidence>
<dbReference type="Gene3D" id="3.20.20.70">
    <property type="entry name" value="Aldolase class I"/>
    <property type="match status" value="1"/>
</dbReference>
<evidence type="ECO:0000256" key="5">
    <source>
        <dbReference type="ARBA" id="ARBA00023002"/>
    </source>
</evidence>
<comment type="caution">
    <text evidence="8">The sequence shown here is derived from an EMBL/GenBank/DDBJ whole genome shotgun (WGS) entry which is preliminary data.</text>
</comment>
<reference evidence="8 9" key="1">
    <citation type="submission" date="2023-08" db="EMBL/GenBank/DDBJ databases">
        <title>Functional and genomic diversity of the sorghum phyllosphere microbiome.</title>
        <authorList>
            <person name="Shade A."/>
        </authorList>
    </citation>
    <scope>NUCLEOTIDE SEQUENCE [LARGE SCALE GENOMIC DNA]</scope>
    <source>
        <strain evidence="8 9">SORGH_AS_0919</strain>
    </source>
</reference>
<protein>
    <submittedName>
        <fullName evidence="8">2,4-dienoyl-CoA reductase-like NADH-dependent reductase (Old Yellow Enzyme family)</fullName>
    </submittedName>
</protein>
<dbReference type="PANTHER" id="PTHR43303:SF4">
    <property type="entry name" value="NADPH DEHYDROGENASE C23G7.10C-RELATED"/>
    <property type="match status" value="1"/>
</dbReference>
<dbReference type="PANTHER" id="PTHR43303">
    <property type="entry name" value="NADPH DEHYDROGENASE C23G7.10C-RELATED"/>
    <property type="match status" value="1"/>
</dbReference>
<evidence type="ECO:0000313" key="8">
    <source>
        <dbReference type="EMBL" id="MDR6167873.1"/>
    </source>
</evidence>
<comment type="cofactor">
    <cofactor evidence="1">
        <name>FMN</name>
        <dbReference type="ChEBI" id="CHEBI:58210"/>
    </cofactor>
</comment>
<dbReference type="EMBL" id="JAVIZA010000001">
    <property type="protein sequence ID" value="MDR6167873.1"/>
    <property type="molecule type" value="Genomic_DNA"/>
</dbReference>
<keyword evidence="3" id="KW-0288">FMN</keyword>
<keyword evidence="2" id="KW-0285">Flavoprotein</keyword>
<dbReference type="InterPro" id="IPR044152">
    <property type="entry name" value="YqjM-like"/>
</dbReference>
<dbReference type="InterPro" id="IPR001155">
    <property type="entry name" value="OxRdtase_FMN_N"/>
</dbReference>
<name>A0ABU1I464_9MICO</name>
<evidence type="ECO:0000256" key="6">
    <source>
        <dbReference type="SAM" id="MobiDB-lite"/>
    </source>
</evidence>
<evidence type="ECO:0000256" key="2">
    <source>
        <dbReference type="ARBA" id="ARBA00022630"/>
    </source>
</evidence>
<keyword evidence="9" id="KW-1185">Reference proteome</keyword>
<dbReference type="RefSeq" id="WP_309666598.1">
    <property type="nucleotide sequence ID" value="NZ_JAVIZA010000001.1"/>
</dbReference>
<dbReference type="Proteomes" id="UP001260188">
    <property type="component" value="Unassembled WGS sequence"/>
</dbReference>
<dbReference type="InterPro" id="IPR013785">
    <property type="entry name" value="Aldolase_TIM"/>
</dbReference>
<keyword evidence="5" id="KW-0560">Oxidoreductase</keyword>
<dbReference type="SUPFAM" id="SSF51395">
    <property type="entry name" value="FMN-linked oxidoreductases"/>
    <property type="match status" value="1"/>
</dbReference>
<feature type="region of interest" description="Disordered" evidence="6">
    <location>
        <begin position="127"/>
        <end position="156"/>
    </location>
</feature>
<feature type="domain" description="NADH:flavin oxidoreductase/NADH oxidase N-terminal" evidence="7">
    <location>
        <begin position="22"/>
        <end position="357"/>
    </location>
</feature>
<keyword evidence="4" id="KW-0521">NADP</keyword>
<evidence type="ECO:0000256" key="3">
    <source>
        <dbReference type="ARBA" id="ARBA00022643"/>
    </source>
</evidence>
<accession>A0ABU1I464</accession>
<evidence type="ECO:0000259" key="7">
    <source>
        <dbReference type="Pfam" id="PF00724"/>
    </source>
</evidence>
<sequence length="374" mass="39325">MTLISSRPAGKGAADEADRPALLRPMRLRGLTLRNRIGVSPMCMYAAPMPDGVVDDWHVVHYGQFALGGAGLIITEATAVSPLGRVTPDDSGMWDDRHIAGWRRVTDAVHRAGGRIAVQLAHAGRKGSKYAGLPGDPPEHRGSVPPSAGGWQTLGASGEPFGRFADPARMDADQVDAVVAEFAAAARRSVAAGFDAIELHGAHGYLLHEFLSPVTNRRDDRWGADRAALLLATVAAVRAEMPEGMPLIVRLSVDDVAPGGSQAADSAELARRLHTAGVDLVDCSSGGLVAGAEYSPSPGYQVPGSAVVRAAGVPTAAVGLITDPRHADRIVADGDADLVLLGREMLRDPHWARRAELALTGAASLEPRYHRAYL</sequence>
<organism evidence="8 9">
    <name type="scientific">Microbacterium paludicola</name>
    <dbReference type="NCBI Taxonomy" id="300019"/>
    <lineage>
        <taxon>Bacteria</taxon>
        <taxon>Bacillati</taxon>
        <taxon>Actinomycetota</taxon>
        <taxon>Actinomycetes</taxon>
        <taxon>Micrococcales</taxon>
        <taxon>Microbacteriaceae</taxon>
        <taxon>Microbacterium</taxon>
    </lineage>
</organism>
<evidence type="ECO:0000256" key="1">
    <source>
        <dbReference type="ARBA" id="ARBA00001917"/>
    </source>
</evidence>
<proteinExistence type="predicted"/>